<feature type="compositionally biased region" description="Polar residues" evidence="12">
    <location>
        <begin position="441"/>
        <end position="454"/>
    </location>
</feature>
<keyword evidence="17" id="KW-1185">Reference proteome</keyword>
<dbReference type="GeneID" id="109525945"/>
<dbReference type="Ensembl" id="ENSHCOT00000012529.1">
    <property type="protein sequence ID" value="ENSHCOP00000017930.1"/>
    <property type="gene ID" value="ENSHCOG00000002109.1"/>
</dbReference>
<dbReference type="InterPro" id="IPR019787">
    <property type="entry name" value="Znf_PHD-finger"/>
</dbReference>
<dbReference type="CDD" id="cd05502">
    <property type="entry name" value="Bromo_tif1_like"/>
    <property type="match status" value="1"/>
</dbReference>
<feature type="domain" description="Bromo" evidence="13">
    <location>
        <begin position="1075"/>
        <end position="1147"/>
    </location>
</feature>
<keyword evidence="8" id="KW-0539">Nucleus</keyword>
<dbReference type="InterPro" id="IPR011011">
    <property type="entry name" value="Znf_FYVE_PHD"/>
</dbReference>
<evidence type="ECO:0000256" key="12">
    <source>
        <dbReference type="SAM" id="MobiDB-lite"/>
    </source>
</evidence>
<dbReference type="OMA" id="PQDFQWP"/>
<dbReference type="SUPFAM" id="SSF57903">
    <property type="entry name" value="FYVE/PHD zinc finger"/>
    <property type="match status" value="1"/>
</dbReference>
<dbReference type="InterPro" id="IPR000315">
    <property type="entry name" value="Znf_B-box"/>
</dbReference>
<accession>A0A3Q3DQG8</accession>
<feature type="region of interest" description="Disordered" evidence="12">
    <location>
        <begin position="787"/>
        <end position="817"/>
    </location>
</feature>
<dbReference type="InterPro" id="IPR019786">
    <property type="entry name" value="Zinc_finger_PHD-type_CS"/>
</dbReference>
<dbReference type="InterPro" id="IPR003649">
    <property type="entry name" value="Bbox_C"/>
</dbReference>
<dbReference type="Gene3D" id="3.30.40.10">
    <property type="entry name" value="Zinc/RING finger domain, C3HC4 (zinc finger)"/>
    <property type="match status" value="1"/>
</dbReference>
<feature type="region of interest" description="Disordered" evidence="12">
    <location>
        <begin position="476"/>
        <end position="526"/>
    </location>
</feature>
<dbReference type="InterPro" id="IPR001965">
    <property type="entry name" value="Znf_PHD"/>
</dbReference>
<evidence type="ECO:0000256" key="11">
    <source>
        <dbReference type="SAM" id="Coils"/>
    </source>
</evidence>
<feature type="region of interest" description="Disordered" evidence="12">
    <location>
        <begin position="1196"/>
        <end position="1219"/>
    </location>
</feature>
<dbReference type="GO" id="GO:0008270">
    <property type="term" value="F:zinc ion binding"/>
    <property type="evidence" value="ECO:0007669"/>
    <property type="project" value="UniProtKB-KW"/>
</dbReference>
<reference evidence="16" key="2">
    <citation type="submission" date="2025-09" db="UniProtKB">
        <authorList>
            <consortium name="Ensembl"/>
        </authorList>
    </citation>
    <scope>IDENTIFICATION</scope>
</reference>
<dbReference type="SMART" id="SM00502">
    <property type="entry name" value="BBC"/>
    <property type="match status" value="1"/>
</dbReference>
<dbReference type="SMART" id="SM00249">
    <property type="entry name" value="PHD"/>
    <property type="match status" value="1"/>
</dbReference>
<dbReference type="AlphaFoldDB" id="A0A3Q3DQG8"/>
<dbReference type="PROSITE" id="PS01359">
    <property type="entry name" value="ZF_PHD_1"/>
    <property type="match status" value="1"/>
</dbReference>
<protein>
    <submittedName>
        <fullName evidence="16">Tripartite motif containing 66</fullName>
    </submittedName>
</protein>
<evidence type="ECO:0000313" key="16">
    <source>
        <dbReference type="Ensembl" id="ENSHCOP00000017930.1"/>
    </source>
</evidence>
<feature type="compositionally biased region" description="Polar residues" evidence="12">
    <location>
        <begin position="831"/>
        <end position="841"/>
    </location>
</feature>
<feature type="region of interest" description="Disordered" evidence="12">
    <location>
        <begin position="653"/>
        <end position="672"/>
    </location>
</feature>
<keyword evidence="4 9" id="KW-0863">Zinc-finger</keyword>
<feature type="compositionally biased region" description="Basic and acidic residues" evidence="12">
    <location>
        <begin position="657"/>
        <end position="672"/>
    </location>
</feature>
<evidence type="ECO:0000256" key="1">
    <source>
        <dbReference type="ARBA" id="ARBA00004123"/>
    </source>
</evidence>
<dbReference type="RefSeq" id="XP_019742435.1">
    <property type="nucleotide sequence ID" value="XM_019886876.1"/>
</dbReference>
<evidence type="ECO:0000256" key="5">
    <source>
        <dbReference type="ARBA" id="ARBA00022833"/>
    </source>
</evidence>
<dbReference type="OrthoDB" id="1870062at2759"/>
<feature type="domain" description="PHD-type" evidence="14">
    <location>
        <begin position="988"/>
        <end position="1035"/>
    </location>
</feature>
<evidence type="ECO:0000256" key="6">
    <source>
        <dbReference type="ARBA" id="ARBA00023054"/>
    </source>
</evidence>
<keyword evidence="6 11" id="KW-0175">Coiled coil</keyword>
<feature type="region of interest" description="Disordered" evidence="12">
    <location>
        <begin position="829"/>
        <end position="981"/>
    </location>
</feature>
<dbReference type="Proteomes" id="UP000264820">
    <property type="component" value="Unplaced"/>
</dbReference>
<keyword evidence="5" id="KW-0862">Zinc</keyword>
<feature type="compositionally biased region" description="Low complexity" evidence="12">
    <location>
        <begin position="886"/>
        <end position="897"/>
    </location>
</feature>
<feature type="compositionally biased region" description="Polar residues" evidence="12">
    <location>
        <begin position="402"/>
        <end position="425"/>
    </location>
</feature>
<dbReference type="SMART" id="SM00297">
    <property type="entry name" value="BROMO"/>
    <property type="match status" value="1"/>
</dbReference>
<feature type="domain" description="B box-type" evidence="15">
    <location>
        <begin position="1"/>
        <end position="36"/>
    </location>
</feature>
<dbReference type="InterPro" id="IPR001487">
    <property type="entry name" value="Bromodomain"/>
</dbReference>
<reference evidence="16" key="1">
    <citation type="submission" date="2025-08" db="UniProtKB">
        <authorList>
            <consortium name="Ensembl"/>
        </authorList>
    </citation>
    <scope>IDENTIFICATION</scope>
</reference>
<keyword evidence="7 10" id="KW-0103">Bromodomain</keyword>
<feature type="compositionally biased region" description="Polar residues" evidence="12">
    <location>
        <begin position="572"/>
        <end position="585"/>
    </location>
</feature>
<feature type="compositionally biased region" description="Basic and acidic residues" evidence="12">
    <location>
        <begin position="482"/>
        <end position="492"/>
    </location>
</feature>
<dbReference type="GO" id="GO:0000785">
    <property type="term" value="C:chromatin"/>
    <property type="evidence" value="ECO:0007669"/>
    <property type="project" value="TreeGrafter"/>
</dbReference>
<dbReference type="CTD" id="9866"/>
<feature type="compositionally biased region" description="Basic and acidic residues" evidence="12">
    <location>
        <begin position="916"/>
        <end position="927"/>
    </location>
</feature>
<feature type="coiled-coil region" evidence="11">
    <location>
        <begin position="131"/>
        <end position="194"/>
    </location>
</feature>
<dbReference type="InterPro" id="IPR036427">
    <property type="entry name" value="Bromodomain-like_sf"/>
</dbReference>
<feature type="compositionally biased region" description="Low complexity" evidence="12">
    <location>
        <begin position="510"/>
        <end position="522"/>
    </location>
</feature>
<dbReference type="PANTHER" id="PTHR45915:SF7">
    <property type="entry name" value="TRIPARTITE MOTIF-CONTAINING PROTEIN 66"/>
    <property type="match status" value="1"/>
</dbReference>
<evidence type="ECO:0000313" key="17">
    <source>
        <dbReference type="Proteomes" id="UP000264820"/>
    </source>
</evidence>
<sequence>MEKICSECSEMTLAQSLCTLCNKWLCCQCTDVHQHQKAAASSLYTDVHDQHRPELPQKGSGSLPTTGPGTGSYPCSLLMCHSHGQQPLELLCESCDLLCCSSCHLSSHKTHRVVQIGKALQDQRWLFESLMVQVEERRSAVENNAKQIEDRVHGVKIAHRKAENQIKMAKMIMMNELNKRANLLIEQLEKISEDLQQPLEDQLQGAIETCAQLDHVQKFISWATTHHCRGPVLFSRRLISLQIQELLDSSLQSEAWSPVKIKFNWDASYWTKQMSSLGQLTVEGGNCPYPQGLACSTVPRPQPITCLALTPVYHRGREPACGYQMCYEPQVCCIHGLPSQSELDKSQLGGPLYNSSYVPTGPGCQVQSQQLLKCWHPSDSSALQTYSQCPSPPSHAPVMGPIQTNCSRGPASQPQASTSESQSLPESHLHHHHQRGPLSVSKCQQSENQPQSHPSRVPRQEMLPNIASLQEVQDIATEESQDERCRVEESHEPTVVAELEEEQPGRSEKSPVQQQQFQVSPPAEVRKEQQRIIPALMLRGQTAGRRSTSLEVSVTANNCGSDAQHCQLDPSSACTNGKRCSQSNPVELAAPSGSSYSERPTGSPHSSDERTANMVTSKYASADSRQRRASDGVLCIVKETSADVILSRSGRSPLFSYKKEPDPSYLNDDVRHDAKEKYSVSRNVHYGSSDSQGDSGRARVPVVCLERLKVLISQLPPHGRRQSDPLPASTTQKATLQQQTWQDITYKGVSRSPDTLRTRAVTASQSPDSRQWLTVDSEWDTCPRASFATASTLPPDDHHENNSALDSDSDSEHQLVSEEAVVCCQVEPQLDSDTSPEFSSETELEVPGGENEVLQSCNRNDSMGGYDQCDAFSETASGAGSEDVQSGPDADADSGAAETESDGQPEVGILFQTETDSDHLSDQHVDSQESELDIESEHETTDEPQPLRSDLEEEYPIGPGQRPLLIANPRLPRRTEEVEEDSAQIESEDFCGVCLIGGDLLCCDGCPKVYHLSCHIPPLLSFPSGDWLCSLCRDVVQPQVEYDCENRRASGEHTSGHGLSACDQRKCERLTLLILNNILSAPFHEPVSPLARHYYQIIKRPIDLSVIRARLNKRSTQHYNSTEQFVADVYLMFHNCAKFNYPDSEVAQAGRNLEAFFTSKLKEVFPGRVFPVAEADSDSDEYDEAVRATESGFPWPERREQCHRKRKRRQSLKSRRHHM</sequence>
<keyword evidence="3" id="KW-0677">Repeat</keyword>
<dbReference type="KEGG" id="hcq:109525945"/>
<evidence type="ECO:0000256" key="9">
    <source>
        <dbReference type="PROSITE-ProRule" id="PRU00024"/>
    </source>
</evidence>
<evidence type="ECO:0000256" key="2">
    <source>
        <dbReference type="ARBA" id="ARBA00022723"/>
    </source>
</evidence>
<dbReference type="Pfam" id="PF00628">
    <property type="entry name" value="PHD"/>
    <property type="match status" value="1"/>
</dbReference>
<dbReference type="Gene3D" id="3.30.160.60">
    <property type="entry name" value="Classic Zinc Finger"/>
    <property type="match status" value="1"/>
</dbReference>
<evidence type="ECO:0000256" key="8">
    <source>
        <dbReference type="ARBA" id="ARBA00023242"/>
    </source>
</evidence>
<dbReference type="GeneTree" id="ENSGT00940000159240"/>
<dbReference type="PANTHER" id="PTHR45915">
    <property type="entry name" value="TRANSCRIPTION INTERMEDIARY FACTOR"/>
    <property type="match status" value="1"/>
</dbReference>
<dbReference type="PROSITE" id="PS50014">
    <property type="entry name" value="BROMODOMAIN_2"/>
    <property type="match status" value="1"/>
</dbReference>
<dbReference type="Gene3D" id="1.20.920.10">
    <property type="entry name" value="Bromodomain-like"/>
    <property type="match status" value="1"/>
</dbReference>
<evidence type="ECO:0000256" key="3">
    <source>
        <dbReference type="ARBA" id="ARBA00022737"/>
    </source>
</evidence>
<dbReference type="RefSeq" id="XP_019742436.1">
    <property type="nucleotide sequence ID" value="XM_019886877.1"/>
</dbReference>
<feature type="domain" description="B box-type" evidence="15">
    <location>
        <begin position="75"/>
        <end position="116"/>
    </location>
</feature>
<organism evidence="16 17">
    <name type="scientific">Hippocampus comes</name>
    <name type="common">Tiger tail seahorse</name>
    <dbReference type="NCBI Taxonomy" id="109280"/>
    <lineage>
        <taxon>Eukaryota</taxon>
        <taxon>Metazoa</taxon>
        <taxon>Chordata</taxon>
        <taxon>Craniata</taxon>
        <taxon>Vertebrata</taxon>
        <taxon>Euteleostomi</taxon>
        <taxon>Actinopterygii</taxon>
        <taxon>Neopterygii</taxon>
        <taxon>Teleostei</taxon>
        <taxon>Neoteleostei</taxon>
        <taxon>Acanthomorphata</taxon>
        <taxon>Syngnathiaria</taxon>
        <taxon>Syngnathiformes</taxon>
        <taxon>Syngnathoidei</taxon>
        <taxon>Syngnathidae</taxon>
        <taxon>Hippocampus</taxon>
    </lineage>
</organism>
<dbReference type="Pfam" id="PF25287">
    <property type="entry name" value="zf-B_box_Trim66"/>
    <property type="match status" value="1"/>
</dbReference>
<feature type="compositionally biased region" description="Basic residues" evidence="12">
    <location>
        <begin position="1201"/>
        <end position="1219"/>
    </location>
</feature>
<evidence type="ECO:0000256" key="4">
    <source>
        <dbReference type="ARBA" id="ARBA00022771"/>
    </source>
</evidence>
<dbReference type="Pfam" id="PF00643">
    <property type="entry name" value="zf-B_box"/>
    <property type="match status" value="1"/>
</dbReference>
<dbReference type="InterPro" id="IPR037372">
    <property type="entry name" value="TRIM66_Bbox1_Znf"/>
</dbReference>
<dbReference type="PROSITE" id="PS50119">
    <property type="entry name" value="ZF_BBOX"/>
    <property type="match status" value="2"/>
</dbReference>
<dbReference type="STRING" id="109280.ENSHCOP00000017930"/>
<dbReference type="PRINTS" id="PR00503">
    <property type="entry name" value="BROMODOMAIN"/>
</dbReference>
<proteinExistence type="predicted"/>
<evidence type="ECO:0000259" key="15">
    <source>
        <dbReference type="PROSITE" id="PS50119"/>
    </source>
</evidence>
<dbReference type="GO" id="GO:0005634">
    <property type="term" value="C:nucleus"/>
    <property type="evidence" value="ECO:0007669"/>
    <property type="project" value="UniProtKB-SubCell"/>
</dbReference>
<evidence type="ECO:0000259" key="13">
    <source>
        <dbReference type="PROSITE" id="PS50014"/>
    </source>
</evidence>
<evidence type="ECO:0000256" key="7">
    <source>
        <dbReference type="ARBA" id="ARBA00023117"/>
    </source>
</evidence>
<feature type="region of interest" description="Disordered" evidence="12">
    <location>
        <begin position="385"/>
        <end position="459"/>
    </location>
</feature>
<dbReference type="FunFam" id="3.30.40.10:FF:000123">
    <property type="entry name" value="E3 ubiquitin-protein ligase TRIM33"/>
    <property type="match status" value="1"/>
</dbReference>
<feature type="region of interest" description="Disordered" evidence="12">
    <location>
        <begin position="572"/>
        <end position="612"/>
    </location>
</feature>
<dbReference type="SUPFAM" id="SSF47370">
    <property type="entry name" value="Bromodomain"/>
    <property type="match status" value="1"/>
</dbReference>
<evidence type="ECO:0000259" key="14">
    <source>
        <dbReference type="PROSITE" id="PS50016"/>
    </source>
</evidence>
<dbReference type="Pfam" id="PF00439">
    <property type="entry name" value="Bromodomain"/>
    <property type="match status" value="1"/>
</dbReference>
<dbReference type="PROSITE" id="PS50016">
    <property type="entry name" value="ZF_PHD_2"/>
    <property type="match status" value="1"/>
</dbReference>
<comment type="subcellular location">
    <subcellularLocation>
        <location evidence="1">Nucleus</location>
    </subcellularLocation>
</comment>
<feature type="compositionally biased region" description="Polar residues" evidence="12">
    <location>
        <begin position="592"/>
        <end position="605"/>
    </location>
</feature>
<dbReference type="SUPFAM" id="SSF57845">
    <property type="entry name" value="B-box zinc-binding domain"/>
    <property type="match status" value="1"/>
</dbReference>
<keyword evidence="2" id="KW-0479">Metal-binding</keyword>
<evidence type="ECO:0000256" key="10">
    <source>
        <dbReference type="PROSITE-ProRule" id="PRU00035"/>
    </source>
</evidence>
<dbReference type="InterPro" id="IPR013083">
    <property type="entry name" value="Znf_RING/FYVE/PHD"/>
</dbReference>
<name>A0A3Q3DQG8_HIPCM</name>